<feature type="region of interest" description="Disordered" evidence="5">
    <location>
        <begin position="320"/>
        <end position="369"/>
    </location>
</feature>
<name>B2B015_PODAN</name>
<protein>
    <submittedName>
        <fullName evidence="7">Podospora anserina S mat+ genomic DNA chromosome 3, supercontig 2</fullName>
    </submittedName>
    <submittedName>
        <fullName evidence="8">Pre-mRNA polyadenylation factor fip-1</fullName>
    </submittedName>
</protein>
<dbReference type="eggNOG" id="KOG1049">
    <property type="taxonomic scope" value="Eukaryota"/>
</dbReference>
<evidence type="ECO:0000313" key="8">
    <source>
        <dbReference type="EMBL" id="CDP26726.1"/>
    </source>
</evidence>
<dbReference type="HOGENOM" id="CLU_039307_1_0_1"/>
<evidence type="ECO:0000259" key="6">
    <source>
        <dbReference type="Pfam" id="PF05182"/>
    </source>
</evidence>
<keyword evidence="4" id="KW-0539">Nucleus</keyword>
<comment type="subcellular location">
    <subcellularLocation>
        <location evidence="1">Nucleus</location>
    </subcellularLocation>
</comment>
<dbReference type="GO" id="GO:0006397">
    <property type="term" value="P:mRNA processing"/>
    <property type="evidence" value="ECO:0007669"/>
    <property type="project" value="UniProtKB-KW"/>
</dbReference>
<dbReference type="InterPro" id="IPR007854">
    <property type="entry name" value="Fip1_dom"/>
</dbReference>
<sequence length="369" mass="39824">MSSSQPPMDIDEDEDFYGDSDQEATPATTTTAQPAATATAPPAAPKNDSNSDLEEGEEEDEGGEMDEDEDSVCTPYIFRLGPQLLTFPSRTSTLSPREKTTSSPPLHREFYLLPTACAKTDNHPRQSKYSEIRNIPQRSTTAPEGAPPKQSPSVPREEPRQQQQTELPPVSTSKIDVNAIPIHKPTGKPLTQVNIDEDLPDNDKPWRKPGTDLSDYFNYGFDEFTWALYAQKQEAMRGEYNQDAIAQNNTKMMEEMTKMMMMGGMIPGAGGPGGPGMGVPGGGPQMQGMDGMAPEMQAMMQQMMASGMDPSQMGDMSGMFQGGQQPGGPGGQQGQGGFGQGGFGGNQGQGYGYDQQMGGGRGRGRRGRW</sequence>
<feature type="region of interest" description="Disordered" evidence="5">
    <location>
        <begin position="1"/>
        <end position="207"/>
    </location>
</feature>
<evidence type="ECO:0000313" key="9">
    <source>
        <dbReference type="Proteomes" id="UP000001197"/>
    </source>
</evidence>
<reference evidence="8" key="4">
    <citation type="submission" date="2015-04" db="EMBL/GenBank/DDBJ databases">
        <title>Maintaining two mating types: Structure of the mating type locus and its role in heterokaryosis in Podospora anserina.</title>
        <authorList>
            <person name="Grognet P."/>
            <person name="Bidard F."/>
            <person name="Kuchly C."/>
            <person name="Chan Ho Tong L."/>
            <person name="Coppin E."/>
            <person name="Ait Benkhali J."/>
            <person name="Couloux A."/>
            <person name="Wincker P."/>
            <person name="Debuchy R."/>
            <person name="Silar P."/>
        </authorList>
    </citation>
    <scope>NUCLEOTIDE SEQUENCE</scope>
</reference>
<dbReference type="InterPro" id="IPR051187">
    <property type="entry name" value="Pre-mRNA_3'-end_processing_reg"/>
</dbReference>
<dbReference type="Proteomes" id="UP000001197">
    <property type="component" value="Chromosome 3"/>
</dbReference>
<reference evidence="7 9" key="1">
    <citation type="journal article" date="2008" name="Genome Biol.">
        <title>The genome sequence of the model ascomycete fungus Podospora anserina.</title>
        <authorList>
            <person name="Espagne E."/>
            <person name="Lespinet O."/>
            <person name="Malagnac F."/>
            <person name="Da Silva C."/>
            <person name="Jaillon O."/>
            <person name="Porcel B.M."/>
            <person name="Couloux A."/>
            <person name="Aury J.-M."/>
            <person name="Segurens B."/>
            <person name="Poulain J."/>
            <person name="Anthouard V."/>
            <person name="Grossetete S."/>
            <person name="Khalili H."/>
            <person name="Coppin E."/>
            <person name="Dequard-Chablat M."/>
            <person name="Picard M."/>
            <person name="Contamine V."/>
            <person name="Arnaise S."/>
            <person name="Bourdais A."/>
            <person name="Berteaux-Lecellier V."/>
            <person name="Gautheret D."/>
            <person name="de Vries R.P."/>
            <person name="Battaglia E."/>
            <person name="Coutinho P.M."/>
            <person name="Danchin E.G.J."/>
            <person name="Henrissat B."/>
            <person name="El Khoury R."/>
            <person name="Sainsard-Chanet A."/>
            <person name="Boivin A."/>
            <person name="Pinan-Lucarre B."/>
            <person name="Sellem C.H."/>
            <person name="Debuchy R."/>
            <person name="Wincker P."/>
            <person name="Weissenbach J."/>
            <person name="Silar P."/>
        </authorList>
    </citation>
    <scope>NUCLEOTIDE SEQUENCE [LARGE SCALE GENOMIC DNA]</scope>
    <source>
        <strain evidence="9">S / ATCC MYA-4624 / DSM 980 / FGSC 10383</strain>
        <strain evidence="7">S mat+</strain>
    </source>
</reference>
<evidence type="ECO:0000256" key="3">
    <source>
        <dbReference type="ARBA" id="ARBA00022664"/>
    </source>
</evidence>
<dbReference type="KEGG" id="pan:PODANSg6036"/>
<proteinExistence type="inferred from homology"/>
<reference evidence="7" key="2">
    <citation type="submission" date="2008-07" db="EMBL/GenBank/DDBJ databases">
        <authorList>
            <person name="Genoscope - CEA"/>
        </authorList>
    </citation>
    <scope>NUCLEOTIDE SEQUENCE</scope>
    <source>
        <strain evidence="7">S mat+</strain>
    </source>
</reference>
<dbReference type="EMBL" id="CU638743">
    <property type="protein sequence ID" value="CAP70133.1"/>
    <property type="molecule type" value="Genomic_DNA"/>
</dbReference>
<feature type="compositionally biased region" description="Basic and acidic residues" evidence="5">
    <location>
        <begin position="96"/>
        <end position="110"/>
    </location>
</feature>
<feature type="compositionally biased region" description="Low complexity" evidence="5">
    <location>
        <begin position="24"/>
        <end position="41"/>
    </location>
</feature>
<organism evidence="7">
    <name type="scientific">Podospora anserina (strain S / ATCC MYA-4624 / DSM 980 / FGSC 10383)</name>
    <name type="common">Pleurage anserina</name>
    <dbReference type="NCBI Taxonomy" id="515849"/>
    <lineage>
        <taxon>Eukaryota</taxon>
        <taxon>Fungi</taxon>
        <taxon>Dikarya</taxon>
        <taxon>Ascomycota</taxon>
        <taxon>Pezizomycotina</taxon>
        <taxon>Sordariomycetes</taxon>
        <taxon>Sordariomycetidae</taxon>
        <taxon>Sordariales</taxon>
        <taxon>Podosporaceae</taxon>
        <taxon>Podospora</taxon>
        <taxon>Podospora anserina</taxon>
    </lineage>
</organism>
<keyword evidence="9" id="KW-1185">Reference proteome</keyword>
<evidence type="ECO:0000313" key="7">
    <source>
        <dbReference type="EMBL" id="CAP70133.1"/>
    </source>
</evidence>
<feature type="domain" description="Pre-mRNA polyadenylation factor Fip1" evidence="6">
    <location>
        <begin position="202"/>
        <end position="237"/>
    </location>
</feature>
<dbReference type="RefSeq" id="XP_001909001.1">
    <property type="nucleotide sequence ID" value="XM_001908966.1"/>
</dbReference>
<feature type="compositionally biased region" description="Gly residues" evidence="5">
    <location>
        <begin position="320"/>
        <end position="361"/>
    </location>
</feature>
<feature type="compositionally biased region" description="Polar residues" evidence="5">
    <location>
        <begin position="86"/>
        <end position="95"/>
    </location>
</feature>
<gene>
    <name evidence="7" type="ORF">PODANS_3_2360</name>
</gene>
<evidence type="ECO:0000256" key="5">
    <source>
        <dbReference type="SAM" id="MobiDB-lite"/>
    </source>
</evidence>
<dbReference type="Pfam" id="PF05182">
    <property type="entry name" value="Fip1"/>
    <property type="match status" value="1"/>
</dbReference>
<accession>B2B015</accession>
<reference evidence="9" key="3">
    <citation type="journal article" date="2014" name="Genetics">
        <title>Maintaining two mating types: Structure of the mating type locus and its role in heterokaryosis in Podospora anserina.</title>
        <authorList>
            <person name="Grognet P."/>
            <person name="Bidard F."/>
            <person name="Kuchly C."/>
            <person name="Tong L.C.H."/>
            <person name="Coppin E."/>
            <person name="Benkhali J.A."/>
            <person name="Couloux A."/>
            <person name="Wincker P."/>
            <person name="Debuchy R."/>
            <person name="Silar P."/>
        </authorList>
    </citation>
    <scope>GENOME REANNOTATION</scope>
    <source>
        <strain evidence="9">S / ATCC MYA-4624 / DSM 980 / FGSC 10383</strain>
    </source>
</reference>
<feature type="compositionally biased region" description="Acidic residues" evidence="5">
    <location>
        <begin position="9"/>
        <end position="22"/>
    </location>
</feature>
<evidence type="ECO:0000256" key="4">
    <source>
        <dbReference type="ARBA" id="ARBA00023242"/>
    </source>
</evidence>
<dbReference type="STRING" id="515849.B2B015"/>
<keyword evidence="3" id="KW-0507">mRNA processing</keyword>
<comment type="similarity">
    <text evidence="2">Belongs to the FIP1 family.</text>
</comment>
<dbReference type="PANTHER" id="PTHR13484:SF0">
    <property type="entry name" value="PRE-MRNA 3'-END-PROCESSING FACTOR FIP1"/>
    <property type="match status" value="1"/>
</dbReference>
<feature type="compositionally biased region" description="Basic and acidic residues" evidence="5">
    <location>
        <begin position="120"/>
        <end position="131"/>
    </location>
</feature>
<evidence type="ECO:0000256" key="1">
    <source>
        <dbReference type="ARBA" id="ARBA00004123"/>
    </source>
</evidence>
<dbReference type="EMBL" id="FO904938">
    <property type="protein sequence ID" value="CDP26726.1"/>
    <property type="molecule type" value="Genomic_DNA"/>
</dbReference>
<dbReference type="PANTHER" id="PTHR13484">
    <property type="entry name" value="FIP1-LIKE 1 PROTEIN"/>
    <property type="match status" value="1"/>
</dbReference>
<dbReference type="OrthoDB" id="1917198at2759"/>
<dbReference type="GO" id="GO:0005847">
    <property type="term" value="C:mRNA cleavage and polyadenylation specificity factor complex"/>
    <property type="evidence" value="ECO:0007669"/>
    <property type="project" value="TreeGrafter"/>
</dbReference>
<dbReference type="AlphaFoldDB" id="B2B015"/>
<feature type="compositionally biased region" description="Acidic residues" evidence="5">
    <location>
        <begin position="51"/>
        <end position="71"/>
    </location>
</feature>
<evidence type="ECO:0000256" key="2">
    <source>
        <dbReference type="ARBA" id="ARBA00007459"/>
    </source>
</evidence>
<dbReference type="GeneID" id="6194056"/>
<dbReference type="VEuPathDB" id="FungiDB:PODANS_3_2360"/>